<dbReference type="Proteomes" id="UP001162164">
    <property type="component" value="Unassembled WGS sequence"/>
</dbReference>
<gene>
    <name evidence="4" type="ORF">NQ317_012809</name>
</gene>
<accession>A0ABQ9K566</accession>
<reference evidence="4" key="1">
    <citation type="journal article" date="2023" name="Insect Mol. Biol.">
        <title>Genome sequencing provides insights into the evolution of gene families encoding plant cell wall-degrading enzymes in longhorned beetles.</title>
        <authorList>
            <person name="Shin N.R."/>
            <person name="Okamura Y."/>
            <person name="Kirsch R."/>
            <person name="Pauchet Y."/>
        </authorList>
    </citation>
    <scope>NUCLEOTIDE SEQUENCE</scope>
    <source>
        <strain evidence="4">MMC_N1</strain>
    </source>
</reference>
<evidence type="ECO:0000313" key="4">
    <source>
        <dbReference type="EMBL" id="KAJ8985157.1"/>
    </source>
</evidence>
<dbReference type="InterPro" id="IPR051458">
    <property type="entry name" value="Cyt/Met_Dipeptidase"/>
</dbReference>
<dbReference type="PANTHER" id="PTHR43270">
    <property type="entry name" value="BETA-ALA-HIS DIPEPTIDASE"/>
    <property type="match status" value="1"/>
</dbReference>
<name>A0ABQ9K566_9CUCU</name>
<keyword evidence="5" id="KW-1185">Reference proteome</keyword>
<sequence length="97" mass="11190">MAYEVCAIFILKWSAQLKISIVEFLEVLHEAMTDLIYLFSTIVDKDGKILISDIYKDVAPLTDKEKALYSEIEFSVDECRNDVGTRTLMHKEKKKIS</sequence>
<proteinExistence type="predicted"/>
<keyword evidence="1" id="KW-0645">Protease</keyword>
<protein>
    <submittedName>
        <fullName evidence="4">Uncharacterized protein</fullName>
    </submittedName>
</protein>
<evidence type="ECO:0000256" key="1">
    <source>
        <dbReference type="ARBA" id="ARBA00022670"/>
    </source>
</evidence>
<organism evidence="4 5">
    <name type="scientific">Molorchus minor</name>
    <dbReference type="NCBI Taxonomy" id="1323400"/>
    <lineage>
        <taxon>Eukaryota</taxon>
        <taxon>Metazoa</taxon>
        <taxon>Ecdysozoa</taxon>
        <taxon>Arthropoda</taxon>
        <taxon>Hexapoda</taxon>
        <taxon>Insecta</taxon>
        <taxon>Pterygota</taxon>
        <taxon>Neoptera</taxon>
        <taxon>Endopterygota</taxon>
        <taxon>Coleoptera</taxon>
        <taxon>Polyphaga</taxon>
        <taxon>Cucujiformia</taxon>
        <taxon>Chrysomeloidea</taxon>
        <taxon>Cerambycidae</taxon>
        <taxon>Lamiinae</taxon>
        <taxon>Monochamini</taxon>
        <taxon>Molorchus</taxon>
    </lineage>
</organism>
<evidence type="ECO:0000313" key="5">
    <source>
        <dbReference type="Proteomes" id="UP001162164"/>
    </source>
</evidence>
<dbReference type="EMBL" id="JAPWTJ010000019">
    <property type="protein sequence ID" value="KAJ8985157.1"/>
    <property type="molecule type" value="Genomic_DNA"/>
</dbReference>
<evidence type="ECO:0000256" key="2">
    <source>
        <dbReference type="ARBA" id="ARBA00022723"/>
    </source>
</evidence>
<keyword evidence="3" id="KW-0378">Hydrolase</keyword>
<comment type="caution">
    <text evidence="4">The sequence shown here is derived from an EMBL/GenBank/DDBJ whole genome shotgun (WGS) entry which is preliminary data.</text>
</comment>
<evidence type="ECO:0000256" key="3">
    <source>
        <dbReference type="ARBA" id="ARBA00022801"/>
    </source>
</evidence>
<dbReference type="PANTHER" id="PTHR43270:SF4">
    <property type="entry name" value="CARNOSINE DIPEPTIDASE 2, ISOFORM A"/>
    <property type="match status" value="1"/>
</dbReference>
<keyword evidence="2" id="KW-0479">Metal-binding</keyword>
<dbReference type="Gene3D" id="3.30.70.360">
    <property type="match status" value="1"/>
</dbReference>